<feature type="region of interest" description="Disordered" evidence="1">
    <location>
        <begin position="1"/>
        <end position="22"/>
    </location>
</feature>
<dbReference type="Pfam" id="PF24507">
    <property type="entry name" value="Ig_CFAP65_4th"/>
    <property type="match status" value="1"/>
</dbReference>
<dbReference type="InterPro" id="IPR058536">
    <property type="entry name" value="Ig_CFAP65_4th"/>
</dbReference>
<dbReference type="Pfam" id="PF24816">
    <property type="entry name" value="Ig_CFAP65__9th"/>
    <property type="match status" value="1"/>
</dbReference>
<reference evidence="8" key="3">
    <citation type="submission" date="2025-09" db="UniProtKB">
        <authorList>
            <consortium name="Ensembl"/>
        </authorList>
    </citation>
    <scope>IDENTIFICATION</scope>
</reference>
<evidence type="ECO:0000259" key="5">
    <source>
        <dbReference type="Pfam" id="PF24816"/>
    </source>
</evidence>
<dbReference type="Pfam" id="PF24771">
    <property type="entry name" value="Ig_CFAP74_1st"/>
    <property type="match status" value="1"/>
</dbReference>
<sequence>MLTEAQGVEPLKRDGKSRRQGSSQKSCRFLGVEICPELVWEDWDLGKEFTKTLVLKNIHNKLQKLHIRPPVSKFFSAMIPEMLVLSPGTSVSIPVTFMPLQRCDYEDSIEFCGKAGKFQIFLNATIPCHALEVPDSVMLPLCAVQHSTHTSFELKNASKLHTYYQWECTGAFQLSPEQGLLKPGQECPITVVFRPQEALVYQQLAYCRFGEEADKLESRCAVLLQALAKYPCLELRSPSNKDEEQHNTSVLSFGSVAVGQSLGRYFDIFNPSPVAACFSLTRLSGGVPLFGSEFCCDITEGKVGPGESLRVTVTFSPAVVDAVSVEHLTLKCSGALSEPRLTLTGSCIGPEVSLSSTVVDFGCIEEGGSVEKTVELVNSSAAEAIYQWDIDCSGNGVFSILPASGTVLPHSRCTLKAVYRPTQPNAHRRKVACLVVHKVKETDSVCIDLIGTCHSELQQPVILKPEHLVPDKLHWSHRQHFPNAGSAPLQDHSMNLDQELSHQSSDGPAVMFPMDELECVDPVLASLSSPPVSAVPTELLFNHKMTTSVSASSAFSQPVSITNHTKRELGLVWTLTKDSSFSISPSSSHLAPLKSTSFRVSYHPKQPNSLHGAQLECFRLDVDKQLQYPFWCLTVRVIGHSFQSGKEHFIPRCSLKPPQVFPALSVTPYQTVLLKNEGDLPLTFCLDYSSIPALIESVLVVPSCGLIQPGHHQILALRTTPVEDCPTQTFNLQLQLNGANFTKELTVVDVVEKPCVSLEGGTTVYFQPTAVGSQTQNSHHIRNLHRLPVSFQWSIPEREQELIFVEPHAGELHPNESSVQTWSFSPLENKTYTLKPVLYFWPLQSDGSNKSHISLTAVGTGCEGILEAEKALLDVGEILVGSCRLIEVPLLNNSPCPVSFLLSVKQTGNLIYLERGTISSLSTMQLRSTVRPHRRTRYLWTINYQIISFALSPPQTLCEVQAKGVFPTLQVTDGWSSGSASILSKLRLWKLFSLDSFNEHLLSSPSPAELTFKTPTRHSSPSTFTEAVLDFNFSSAPVHSEPTSVVLMLHNPGSIPVDWAFLFPEDQQIELEYWAMTGEFSSTELYQMKVQDNQLFSVSPRSATLLPGQKRAVHFSYSHNFTGVDRFPVVLKLSYGREILLNFQGVTVERDQPYLHFASTQHSFTSVYIEDCSPPRQVYEIHNGGAVPVHYEVDTGVLSQLQNDNFNHPVLCCLSPEGEVLPGKTAMLEFIFSPPEARMYQVCNETPKLYSLLNKTLCRFHSQVFLEAALVRFQHDLQCWEEERDRQQEDSLCETLGSLHQNLTRADRRLLREKAKVWRRPEPPRATMLHLEVSAHSHGIQQYLALFSDQPSKHFRDILDDSAFVEHLITLPSKPDIHQLSAHRPPLPSSPRPAVRPTSSPPPPSQPMVPLAGKADRKDTTGRSGHGAQTRKMERAPADICEDVLMNAIQNLMMEAVRGELVFATDHRNINPPPASIR</sequence>
<dbReference type="PANTHER" id="PTHR46127:SF1">
    <property type="entry name" value="CILIA- AND FLAGELLA-ASSOCIATED PROTEIN 65"/>
    <property type="match status" value="1"/>
</dbReference>
<feature type="domain" description="CFAP65 fourth Ig-like" evidence="4">
    <location>
        <begin position="359"/>
        <end position="456"/>
    </location>
</feature>
<feature type="domain" description="CFAP65 eight Ig-like" evidence="6">
    <location>
        <begin position="864"/>
        <end position="963"/>
    </location>
</feature>
<dbReference type="InterPro" id="IPR056305">
    <property type="entry name" value="Ig_CFAP65_10th"/>
</dbReference>
<dbReference type="InParanoid" id="A0A672IH14"/>
<dbReference type="Pfam" id="PF22067">
    <property type="entry name" value="Cep192_D3"/>
    <property type="match status" value="1"/>
</dbReference>
<dbReference type="Ensembl" id="ENSSFAT00005042528.1">
    <property type="protein sequence ID" value="ENSSFAP00005041023.1"/>
    <property type="gene ID" value="ENSSFAG00005020404.1"/>
</dbReference>
<proteinExistence type="predicted"/>
<feature type="domain" description="CFAP65 seventh Ig-like" evidence="7">
    <location>
        <begin position="761"/>
        <end position="833"/>
    </location>
</feature>
<feature type="region of interest" description="Disordered" evidence="1">
    <location>
        <begin position="1376"/>
        <end position="1435"/>
    </location>
</feature>
<evidence type="ECO:0000313" key="9">
    <source>
        <dbReference type="Proteomes" id="UP000472267"/>
    </source>
</evidence>
<dbReference type="InterPro" id="IPR056344">
    <property type="entry name" value="Ig_CFAP65-like_9th"/>
</dbReference>
<dbReference type="Proteomes" id="UP000472267">
    <property type="component" value="Chromosome 16"/>
</dbReference>
<accession>A0A672IH14</accession>
<feature type="domain" description="CFAP65-like ninth Ig-like" evidence="5">
    <location>
        <begin position="967"/>
        <end position="1145"/>
    </location>
</feature>
<protein>
    <submittedName>
        <fullName evidence="8">Si:ch1073-349o24.2</fullName>
    </submittedName>
</protein>
<dbReference type="GO" id="GO:0036126">
    <property type="term" value="C:sperm flagellum"/>
    <property type="evidence" value="ECO:0007669"/>
    <property type="project" value="TreeGrafter"/>
</dbReference>
<dbReference type="OMA" id="SDGWIPQ"/>
<evidence type="ECO:0000259" key="3">
    <source>
        <dbReference type="Pfam" id="PF24291"/>
    </source>
</evidence>
<evidence type="ECO:0000259" key="7">
    <source>
        <dbReference type="Pfam" id="PF25249"/>
    </source>
</evidence>
<dbReference type="SUPFAM" id="SSF49354">
    <property type="entry name" value="PapD-like"/>
    <property type="match status" value="1"/>
</dbReference>
<feature type="domain" description="Cep192-like" evidence="2">
    <location>
        <begin position="129"/>
        <end position="198"/>
    </location>
</feature>
<dbReference type="Pfam" id="PF25248">
    <property type="entry name" value="Ig_CFAP65_8th"/>
    <property type="match status" value="1"/>
</dbReference>
<dbReference type="PANTHER" id="PTHR46127">
    <property type="entry name" value="CILIA- AND FLAGELLA-ASSOCIATED PROTEIN 65"/>
    <property type="match status" value="1"/>
</dbReference>
<dbReference type="Gene3D" id="2.60.40.10">
    <property type="entry name" value="Immunoglobulins"/>
    <property type="match status" value="7"/>
</dbReference>
<reference evidence="8" key="1">
    <citation type="submission" date="2019-06" db="EMBL/GenBank/DDBJ databases">
        <authorList>
            <consortium name="Wellcome Sanger Institute Data Sharing"/>
        </authorList>
    </citation>
    <scope>NUCLEOTIDE SEQUENCE [LARGE SCALE GENOMIC DNA]</scope>
</reference>
<dbReference type="Pfam" id="PF24291">
    <property type="entry name" value="Ig_CFAP65"/>
    <property type="match status" value="1"/>
</dbReference>
<evidence type="ECO:0000313" key="8">
    <source>
        <dbReference type="Ensembl" id="ENSSFAP00005041023.1"/>
    </source>
</evidence>
<gene>
    <name evidence="8" type="primary">cfap65</name>
</gene>
<keyword evidence="9" id="KW-1185">Reference proteome</keyword>
<reference evidence="8" key="2">
    <citation type="submission" date="2025-08" db="UniProtKB">
        <authorList>
            <consortium name="Ensembl"/>
        </authorList>
    </citation>
    <scope>IDENTIFICATION</scope>
</reference>
<evidence type="ECO:0000259" key="4">
    <source>
        <dbReference type="Pfam" id="PF24507"/>
    </source>
</evidence>
<dbReference type="InterPro" id="IPR013783">
    <property type="entry name" value="Ig-like_fold"/>
</dbReference>
<dbReference type="InterPro" id="IPR057470">
    <property type="entry name" value="Ig_CFAP65_7th"/>
</dbReference>
<dbReference type="GO" id="GO:0007288">
    <property type="term" value="P:sperm axoneme assembly"/>
    <property type="evidence" value="ECO:0007669"/>
    <property type="project" value="TreeGrafter"/>
</dbReference>
<dbReference type="Pfam" id="PF25249">
    <property type="entry name" value="Ig_CFAP65_7th"/>
    <property type="match status" value="1"/>
</dbReference>
<dbReference type="GO" id="GO:0005737">
    <property type="term" value="C:cytoplasm"/>
    <property type="evidence" value="ECO:0007669"/>
    <property type="project" value="UniProtKB-SubCell"/>
</dbReference>
<evidence type="ECO:0000256" key="1">
    <source>
        <dbReference type="SAM" id="MobiDB-lite"/>
    </source>
</evidence>
<evidence type="ECO:0000259" key="2">
    <source>
        <dbReference type="Pfam" id="PF22067"/>
    </source>
</evidence>
<dbReference type="InterPro" id="IPR008962">
    <property type="entry name" value="PapD-like_sf"/>
</dbReference>
<name>A0A672IH14_SALFA</name>
<dbReference type="InterPro" id="IPR054089">
    <property type="entry name" value="Cep192-like_D3"/>
</dbReference>
<organism evidence="8 9">
    <name type="scientific">Salarias fasciatus</name>
    <name type="common">Jewelled blenny</name>
    <name type="synonym">Blennius fasciatus</name>
    <dbReference type="NCBI Taxonomy" id="181472"/>
    <lineage>
        <taxon>Eukaryota</taxon>
        <taxon>Metazoa</taxon>
        <taxon>Chordata</taxon>
        <taxon>Craniata</taxon>
        <taxon>Vertebrata</taxon>
        <taxon>Euteleostomi</taxon>
        <taxon>Actinopterygii</taxon>
        <taxon>Neopterygii</taxon>
        <taxon>Teleostei</taxon>
        <taxon>Neoteleostei</taxon>
        <taxon>Acanthomorphata</taxon>
        <taxon>Ovalentaria</taxon>
        <taxon>Blenniimorphae</taxon>
        <taxon>Blenniiformes</taxon>
        <taxon>Blennioidei</taxon>
        <taxon>Blenniidae</taxon>
        <taxon>Salariinae</taxon>
        <taxon>Salarias</taxon>
    </lineage>
</organism>
<evidence type="ECO:0000259" key="6">
    <source>
        <dbReference type="Pfam" id="PF25248"/>
    </source>
</evidence>
<feature type="domain" description="CFAP65 tenth Ig-like" evidence="3">
    <location>
        <begin position="1148"/>
        <end position="1242"/>
    </location>
</feature>
<dbReference type="InterPro" id="IPR057467">
    <property type="entry name" value="Ig_CFAP65_8th"/>
</dbReference>
<dbReference type="InterPro" id="IPR052614">
    <property type="entry name" value="CFAP65"/>
</dbReference>